<accession>A0ABY7WR68</accession>
<evidence type="ECO:0000256" key="1">
    <source>
        <dbReference type="ARBA" id="ARBA00022679"/>
    </source>
</evidence>
<organism evidence="3 4">
    <name type="scientific">Lacticaseibacillus pabuli</name>
    <dbReference type="NCBI Taxonomy" id="3025672"/>
    <lineage>
        <taxon>Bacteria</taxon>
        <taxon>Bacillati</taxon>
        <taxon>Bacillota</taxon>
        <taxon>Bacilli</taxon>
        <taxon>Lactobacillales</taxon>
        <taxon>Lactobacillaceae</taxon>
        <taxon>Lacticaseibacillus</taxon>
    </lineage>
</organism>
<dbReference type="InterPro" id="IPR051471">
    <property type="entry name" value="Bacterial_PTS_sugar_comp"/>
</dbReference>
<sequence>MKYMLLVSHGDFSAGLKQTLSMFAGDAIDSVLTVGLKPDEAADTLETRFEATFASLPSDAEYVVLADIIGGSPLTTVCKVLANHGKLADTLVLGGVNFSMALTVLLSKDTMDNESLKAKALEEAGGAMKQFVVTTPTESDDDDI</sequence>
<evidence type="ECO:0000313" key="3">
    <source>
        <dbReference type="EMBL" id="WDF82606.1"/>
    </source>
</evidence>
<dbReference type="Proteomes" id="UP001220377">
    <property type="component" value="Chromosome"/>
</dbReference>
<reference evidence="3 4" key="1">
    <citation type="submission" date="2023-02" db="EMBL/GenBank/DDBJ databases">
        <title>Genome sequence of Lacticaseibacillus sp. KACC 23028.</title>
        <authorList>
            <person name="Kim S."/>
            <person name="Heo J."/>
            <person name="Kwon S.-W."/>
        </authorList>
    </citation>
    <scope>NUCLEOTIDE SEQUENCE [LARGE SCALE GENOMIC DNA]</scope>
    <source>
        <strain evidence="3 4">KACC 23028</strain>
    </source>
</reference>
<dbReference type="PANTHER" id="PTHR33799">
    <property type="entry name" value="PTS PERMEASE-RELATED-RELATED"/>
    <property type="match status" value="1"/>
</dbReference>
<dbReference type="InterPro" id="IPR004701">
    <property type="entry name" value="PTS_EIIA_man-typ"/>
</dbReference>
<protein>
    <submittedName>
        <fullName evidence="3">PTS fructose transporter subunit IIA</fullName>
    </submittedName>
</protein>
<dbReference type="Pfam" id="PF03610">
    <property type="entry name" value="EIIA-man"/>
    <property type="match status" value="1"/>
</dbReference>
<proteinExistence type="predicted"/>
<keyword evidence="1" id="KW-0808">Transferase</keyword>
<evidence type="ECO:0000259" key="2">
    <source>
        <dbReference type="PROSITE" id="PS51096"/>
    </source>
</evidence>
<dbReference type="InterPro" id="IPR036662">
    <property type="entry name" value="PTS_EIIA_man-typ_sf"/>
</dbReference>
<dbReference type="SUPFAM" id="SSF53062">
    <property type="entry name" value="PTS system fructose IIA component-like"/>
    <property type="match status" value="1"/>
</dbReference>
<evidence type="ECO:0000313" key="4">
    <source>
        <dbReference type="Proteomes" id="UP001220377"/>
    </source>
</evidence>
<dbReference type="EMBL" id="CP117884">
    <property type="protein sequence ID" value="WDF82606.1"/>
    <property type="molecule type" value="Genomic_DNA"/>
</dbReference>
<keyword evidence="4" id="KW-1185">Reference proteome</keyword>
<feature type="domain" description="PTS EIIA type-4" evidence="2">
    <location>
        <begin position="1"/>
        <end position="128"/>
    </location>
</feature>
<dbReference type="RefSeq" id="WP_274260198.1">
    <property type="nucleotide sequence ID" value="NZ_CP117884.1"/>
</dbReference>
<gene>
    <name evidence="3" type="ORF">PQ472_12040</name>
</gene>
<dbReference type="Gene3D" id="3.40.50.510">
    <property type="entry name" value="Phosphotransferase system, mannose-type IIA component"/>
    <property type="match status" value="1"/>
</dbReference>
<name>A0ABY7WR68_9LACO</name>
<dbReference type="PANTHER" id="PTHR33799:SF1">
    <property type="entry name" value="PTS SYSTEM MANNOSE-SPECIFIC EIIAB COMPONENT-RELATED"/>
    <property type="match status" value="1"/>
</dbReference>
<dbReference type="PROSITE" id="PS51096">
    <property type="entry name" value="PTS_EIIA_TYPE_4"/>
    <property type="match status" value="1"/>
</dbReference>